<comment type="similarity">
    <text evidence="3">Belongs to the RimP family.</text>
</comment>
<comment type="caution">
    <text evidence="7">The sequence shown here is derived from an EMBL/GenBank/DDBJ whole genome shotgun (WGS) entry which is preliminary data.</text>
</comment>
<keyword evidence="2 3" id="KW-0690">Ribosome biogenesis</keyword>
<feature type="domain" description="Ribosome maturation factor RimP N-terminal" evidence="5">
    <location>
        <begin position="67"/>
        <end position="139"/>
    </location>
</feature>
<dbReference type="SUPFAM" id="SSF74942">
    <property type="entry name" value="YhbC-like, C-terminal domain"/>
    <property type="match status" value="1"/>
</dbReference>
<dbReference type="InterPro" id="IPR036847">
    <property type="entry name" value="RimP_C_sf"/>
</dbReference>
<dbReference type="PANTHER" id="PTHR33867">
    <property type="entry name" value="RIBOSOME MATURATION FACTOR RIMP"/>
    <property type="match status" value="1"/>
</dbReference>
<dbReference type="CDD" id="cd01734">
    <property type="entry name" value="YlxS_C"/>
    <property type="match status" value="1"/>
</dbReference>
<feature type="domain" description="Ribosome maturation factor RimP C-terminal" evidence="6">
    <location>
        <begin position="142"/>
        <end position="212"/>
    </location>
</feature>
<dbReference type="EMBL" id="BAAFZP010000001">
    <property type="protein sequence ID" value="GAB1580455.1"/>
    <property type="molecule type" value="Genomic_DNA"/>
</dbReference>
<organism evidence="7 8">
    <name type="scientific">Phyllobacterium phragmitis</name>
    <dbReference type="NCBI Taxonomy" id="2670329"/>
    <lineage>
        <taxon>Bacteria</taxon>
        <taxon>Pseudomonadati</taxon>
        <taxon>Pseudomonadota</taxon>
        <taxon>Alphaproteobacteria</taxon>
        <taxon>Hyphomicrobiales</taxon>
        <taxon>Phyllobacteriaceae</taxon>
        <taxon>Phyllobacterium</taxon>
    </lineage>
</organism>
<evidence type="ECO:0000256" key="1">
    <source>
        <dbReference type="ARBA" id="ARBA00022490"/>
    </source>
</evidence>
<dbReference type="InterPro" id="IPR035956">
    <property type="entry name" value="RimP_N_sf"/>
</dbReference>
<dbReference type="SUPFAM" id="SSF75420">
    <property type="entry name" value="YhbC-like, N-terminal domain"/>
    <property type="match status" value="1"/>
</dbReference>
<comment type="subcellular location">
    <subcellularLocation>
        <location evidence="3">Cytoplasm</location>
    </subcellularLocation>
</comment>
<dbReference type="NCBIfam" id="NF000932">
    <property type="entry name" value="PRK00092.2-5"/>
    <property type="match status" value="1"/>
</dbReference>
<protein>
    <recommendedName>
        <fullName evidence="3">Ribosome maturation factor RimP</fullName>
    </recommendedName>
</protein>
<dbReference type="HAMAP" id="MF_01077">
    <property type="entry name" value="RimP"/>
    <property type="match status" value="1"/>
</dbReference>
<keyword evidence="1 3" id="KW-0963">Cytoplasm</keyword>
<proteinExistence type="inferred from homology"/>
<dbReference type="Pfam" id="PF17384">
    <property type="entry name" value="DUF150_C"/>
    <property type="match status" value="1"/>
</dbReference>
<dbReference type="Gene3D" id="3.30.300.70">
    <property type="entry name" value="RimP-like superfamily, N-terminal"/>
    <property type="match status" value="1"/>
</dbReference>
<evidence type="ECO:0000313" key="8">
    <source>
        <dbReference type="Proteomes" id="UP001628091"/>
    </source>
</evidence>
<evidence type="ECO:0000313" key="7">
    <source>
        <dbReference type="EMBL" id="GAB1580455.1"/>
    </source>
</evidence>
<feature type="region of interest" description="Disordered" evidence="4">
    <location>
        <begin position="226"/>
        <end position="257"/>
    </location>
</feature>
<name>A0ABQ0GUY6_9HYPH</name>
<evidence type="ECO:0000259" key="6">
    <source>
        <dbReference type="Pfam" id="PF17384"/>
    </source>
</evidence>
<keyword evidence="8" id="KW-1185">Reference proteome</keyword>
<dbReference type="PANTHER" id="PTHR33867:SF1">
    <property type="entry name" value="RIBOSOME MATURATION FACTOR RIMP"/>
    <property type="match status" value="1"/>
</dbReference>
<dbReference type="InterPro" id="IPR028989">
    <property type="entry name" value="RimP_N"/>
</dbReference>
<dbReference type="Proteomes" id="UP001628091">
    <property type="component" value="Unassembled WGS sequence"/>
</dbReference>
<evidence type="ECO:0000256" key="2">
    <source>
        <dbReference type="ARBA" id="ARBA00022517"/>
    </source>
</evidence>
<dbReference type="InterPro" id="IPR003728">
    <property type="entry name" value="Ribosome_maturation_RimP"/>
</dbReference>
<gene>
    <name evidence="3 7" type="primary">rimP</name>
    <name evidence="7" type="ORF">PPNSA23_03980</name>
</gene>
<evidence type="ECO:0000256" key="4">
    <source>
        <dbReference type="SAM" id="MobiDB-lite"/>
    </source>
</evidence>
<evidence type="ECO:0000259" key="5">
    <source>
        <dbReference type="Pfam" id="PF02576"/>
    </source>
</evidence>
<evidence type="ECO:0000256" key="3">
    <source>
        <dbReference type="HAMAP-Rule" id="MF_01077"/>
    </source>
</evidence>
<sequence>MVVRTRVGPAGPALFCYLTTAYAKKGWVRVTEKAAKLHENTLQESGAPADDERIIRETGIDARVASIVEPVLEALGFRLVRVRLSGLNGLTLQIMAERLDGTMTVEDCELVSRTISPVLDVEDPIDRKYHLEVSSPGIDRPLVRKSDFADWQGHIAKIETSLVHSGRKKFRGRIAAVDGESVTIESDQASYGDDPVVRIPFDLLADARLILTDDLIRDALRKDKALREGRIPDDGAEALEEQAEDDSDADGNDAGRN</sequence>
<accession>A0ABQ0GUY6</accession>
<comment type="function">
    <text evidence="3">Required for maturation of 30S ribosomal subunits.</text>
</comment>
<feature type="compositionally biased region" description="Acidic residues" evidence="4">
    <location>
        <begin position="234"/>
        <end position="251"/>
    </location>
</feature>
<dbReference type="InterPro" id="IPR028998">
    <property type="entry name" value="RimP_C"/>
</dbReference>
<dbReference type="Pfam" id="PF02576">
    <property type="entry name" value="RimP_N"/>
    <property type="match status" value="1"/>
</dbReference>
<reference evidence="7 8" key="1">
    <citation type="submission" date="2024-10" db="EMBL/GenBank/DDBJ databases">
        <title>Isolation, draft genome sequencing and identification of Phyllobacterium sp. NSA23, isolated from leaf soil.</title>
        <authorList>
            <person name="Akita H."/>
        </authorList>
    </citation>
    <scope>NUCLEOTIDE SEQUENCE [LARGE SCALE GENOMIC DNA]</scope>
    <source>
        <strain evidence="7 8">NSA23</strain>
    </source>
</reference>